<keyword evidence="1" id="KW-0812">Transmembrane</keyword>
<organism evidence="2 3">
    <name type="scientific">Halalkalibacter hemicellulosilyticusJCM 9152</name>
    <dbReference type="NCBI Taxonomy" id="1236971"/>
    <lineage>
        <taxon>Bacteria</taxon>
        <taxon>Bacillati</taxon>
        <taxon>Bacillota</taxon>
        <taxon>Bacilli</taxon>
        <taxon>Bacillales</taxon>
        <taxon>Bacillaceae</taxon>
        <taxon>Halalkalibacter</taxon>
    </lineage>
</organism>
<sequence>MTAIIFALAIFCGWFIFDFVKHKKVTMEMVMSSLVISVIAGVAWWLLDFFF</sequence>
<evidence type="ECO:0000313" key="3">
    <source>
        <dbReference type="Proteomes" id="UP000018895"/>
    </source>
</evidence>
<evidence type="ECO:0000256" key="1">
    <source>
        <dbReference type="SAM" id="Phobius"/>
    </source>
</evidence>
<protein>
    <submittedName>
        <fullName evidence="2">Uncharacterized protein</fullName>
    </submittedName>
</protein>
<dbReference type="AlphaFoldDB" id="W4QEH5"/>
<keyword evidence="3" id="KW-1185">Reference proteome</keyword>
<gene>
    <name evidence="2" type="ORF">JCM9152_1752</name>
</gene>
<reference evidence="2" key="1">
    <citation type="journal article" date="2014" name="Genome Announc.">
        <title>Draft Genome Sequences of Three Alkaliphilic Bacillus Strains, Bacillus wakoensis JCM 9140T, Bacillus akibai JCM 9157T, and Bacillus hemicellulosilyticus JCM 9152T.</title>
        <authorList>
            <person name="Yuki M."/>
            <person name="Oshima K."/>
            <person name="Suda W."/>
            <person name="Oshida Y."/>
            <person name="Kitamura K."/>
            <person name="Iida T."/>
            <person name="Hattori M."/>
            <person name="Ohkuma M."/>
        </authorList>
    </citation>
    <scope>NUCLEOTIDE SEQUENCE [LARGE SCALE GENOMIC DNA]</scope>
    <source>
        <strain evidence="2">JCM 9152</strain>
    </source>
</reference>
<evidence type="ECO:0000313" key="2">
    <source>
        <dbReference type="EMBL" id="GAE30347.1"/>
    </source>
</evidence>
<dbReference type="STRING" id="1236971.JCM9152_1752"/>
<name>W4QEH5_9BACI</name>
<feature type="transmembrane region" description="Helical" evidence="1">
    <location>
        <begin position="6"/>
        <end position="22"/>
    </location>
</feature>
<dbReference type="Proteomes" id="UP000018895">
    <property type="component" value="Unassembled WGS sequence"/>
</dbReference>
<dbReference type="EMBL" id="BAUU01000010">
    <property type="protein sequence ID" value="GAE30347.1"/>
    <property type="molecule type" value="Genomic_DNA"/>
</dbReference>
<proteinExistence type="predicted"/>
<keyword evidence="1" id="KW-0472">Membrane</keyword>
<dbReference type="RefSeq" id="WP_162232046.1">
    <property type="nucleotide sequence ID" value="NZ_BAUU01000010.1"/>
</dbReference>
<keyword evidence="1" id="KW-1133">Transmembrane helix</keyword>
<accession>W4QEH5</accession>
<feature type="transmembrane region" description="Helical" evidence="1">
    <location>
        <begin position="29"/>
        <end position="47"/>
    </location>
</feature>
<comment type="caution">
    <text evidence="2">The sequence shown here is derived from an EMBL/GenBank/DDBJ whole genome shotgun (WGS) entry which is preliminary data.</text>
</comment>